<protein>
    <recommendedName>
        <fullName evidence="1">YubB ferredoxin-like domain-containing protein</fullName>
    </recommendedName>
</protein>
<name>A0A328BV79_9PAST</name>
<dbReference type="RefSeq" id="WP_111750749.1">
    <property type="nucleotide sequence ID" value="NZ_PTPX01000019.1"/>
</dbReference>
<reference evidence="3" key="1">
    <citation type="submission" date="2018-02" db="EMBL/GenBank/DDBJ databases">
        <title>Glaesserella australis sp. nov., isolated from the lungs of pigs.</title>
        <authorList>
            <person name="Turni C."/>
            <person name="Christensen H."/>
        </authorList>
    </citation>
    <scope>NUCLEOTIDE SEQUENCE [LARGE SCALE GENOMIC DNA]</scope>
    <source>
        <strain evidence="3">HS4635</strain>
    </source>
</reference>
<sequence>MPNWCQNKLHVTCHSEQMEQVKTKLFTQNDNGQWLLDFNLMVPMSESLYIESGSSGDKAMRFLTLPKTKRINRALLQQYINTSQVDRIYAKAKHHRWKVGDFIHWLKARPDEQKMLWLDLTLGEQYLSNLNQYGYKDWYDWSIANWGCKWNVHPDNCQVVFEEDSIYCLFDTPWGPPDRWFGALCAAFPEIEFTLSFFESGMWFAGEFVADMDGSFYQVYKDDDEIRQFAEDVFDEEFICDDD</sequence>
<evidence type="ECO:0000313" key="3">
    <source>
        <dbReference type="Proteomes" id="UP000248689"/>
    </source>
</evidence>
<gene>
    <name evidence="2" type="ORF">C5N92_10200</name>
</gene>
<dbReference type="AlphaFoldDB" id="A0A328BV79"/>
<dbReference type="Pfam" id="PF18406">
    <property type="entry name" value="DUF1281_C"/>
    <property type="match status" value="1"/>
</dbReference>
<proteinExistence type="predicted"/>
<dbReference type="InterPro" id="IPR041329">
    <property type="entry name" value="YubB_C"/>
</dbReference>
<keyword evidence="3" id="KW-1185">Reference proteome</keyword>
<dbReference type="SUPFAM" id="SSF160940">
    <property type="entry name" value="Api92-like"/>
    <property type="match status" value="1"/>
</dbReference>
<dbReference type="OrthoDB" id="7992117at2"/>
<dbReference type="EMBL" id="PTPX01000019">
    <property type="protein sequence ID" value="RAL17999.1"/>
    <property type="molecule type" value="Genomic_DNA"/>
</dbReference>
<comment type="caution">
    <text evidence="2">The sequence shown here is derived from an EMBL/GenBank/DDBJ whole genome shotgun (WGS) entry which is preliminary data.</text>
</comment>
<feature type="domain" description="YubB ferredoxin-like" evidence="1">
    <location>
        <begin position="159"/>
        <end position="232"/>
    </location>
</feature>
<organism evidence="2 3">
    <name type="scientific">Glaesserella australis</name>
    <dbReference type="NCBI Taxonomy" id="2094024"/>
    <lineage>
        <taxon>Bacteria</taxon>
        <taxon>Pseudomonadati</taxon>
        <taxon>Pseudomonadota</taxon>
        <taxon>Gammaproteobacteria</taxon>
        <taxon>Pasteurellales</taxon>
        <taxon>Pasteurellaceae</taxon>
        <taxon>Glaesserella</taxon>
    </lineage>
</organism>
<dbReference type="Proteomes" id="UP000248689">
    <property type="component" value="Unassembled WGS sequence"/>
</dbReference>
<accession>A0A328BV79</accession>
<evidence type="ECO:0000259" key="1">
    <source>
        <dbReference type="Pfam" id="PF18406"/>
    </source>
</evidence>
<evidence type="ECO:0000313" key="2">
    <source>
        <dbReference type="EMBL" id="RAL17999.1"/>
    </source>
</evidence>